<evidence type="ECO:0000313" key="4">
    <source>
        <dbReference type="EMBL" id="RAI42710.1"/>
    </source>
</evidence>
<dbReference type="GO" id="GO:0000160">
    <property type="term" value="P:phosphorelay signal transduction system"/>
    <property type="evidence" value="ECO:0007669"/>
    <property type="project" value="InterPro"/>
</dbReference>
<protein>
    <recommendedName>
        <fullName evidence="3">Response regulatory domain-containing protein</fullName>
    </recommendedName>
</protein>
<feature type="modified residue" description="4-aspartylphosphate" evidence="1">
    <location>
        <position position="79"/>
    </location>
</feature>
<evidence type="ECO:0000259" key="3">
    <source>
        <dbReference type="PROSITE" id="PS50110"/>
    </source>
</evidence>
<gene>
    <name evidence="4" type="ORF">CH341_18095</name>
</gene>
<dbReference type="Gene3D" id="3.40.50.2300">
    <property type="match status" value="1"/>
</dbReference>
<evidence type="ECO:0000313" key="5">
    <source>
        <dbReference type="Proteomes" id="UP000249130"/>
    </source>
</evidence>
<accession>A0A327KUX7</accession>
<feature type="region of interest" description="Disordered" evidence="2">
    <location>
        <begin position="143"/>
        <end position="176"/>
    </location>
</feature>
<dbReference type="SUPFAM" id="SSF52172">
    <property type="entry name" value="CheY-like"/>
    <property type="match status" value="1"/>
</dbReference>
<evidence type="ECO:0000256" key="1">
    <source>
        <dbReference type="PROSITE-ProRule" id="PRU00169"/>
    </source>
</evidence>
<dbReference type="Proteomes" id="UP000249130">
    <property type="component" value="Unassembled WGS sequence"/>
</dbReference>
<evidence type="ECO:0000256" key="2">
    <source>
        <dbReference type="SAM" id="MobiDB-lite"/>
    </source>
</evidence>
<dbReference type="OrthoDB" id="9782655at2"/>
<reference evidence="4 5" key="1">
    <citation type="submission" date="2017-07" db="EMBL/GenBank/DDBJ databases">
        <title>Draft Genome Sequences of Select Purple Nonsulfur Bacteria.</title>
        <authorList>
            <person name="Lasarre B."/>
            <person name="Mckinlay J.B."/>
        </authorList>
    </citation>
    <scope>NUCLEOTIDE SEQUENCE [LARGE SCALE GENOMIC DNA]</scope>
    <source>
        <strain evidence="4 5">DSM 5909</strain>
    </source>
</reference>
<keyword evidence="5" id="KW-1185">Reference proteome</keyword>
<sequence>MAARPCRADPRDTPTARRVTIITETAGRDEIVILCADEETRDILAFWFGAAGQNVVVARDGHHANRSLRSGRCRLLVTDRVLPPWPGLDTILSLRARDPALAVAVVETGNPDERILARVTGATALLRRPLSRDAVLGLLAAARSQPDTPARAQSKARPSAERWPSGLRAHRLRTDG</sequence>
<feature type="domain" description="Response regulatory" evidence="3">
    <location>
        <begin position="30"/>
        <end position="143"/>
    </location>
</feature>
<dbReference type="PROSITE" id="PS50110">
    <property type="entry name" value="RESPONSE_REGULATORY"/>
    <property type="match status" value="1"/>
</dbReference>
<dbReference type="InterPro" id="IPR001789">
    <property type="entry name" value="Sig_transdc_resp-reg_receiver"/>
</dbReference>
<keyword evidence="1" id="KW-0597">Phosphoprotein</keyword>
<comment type="caution">
    <text evidence="4">The sequence shown here is derived from an EMBL/GenBank/DDBJ whole genome shotgun (WGS) entry which is preliminary data.</text>
</comment>
<dbReference type="AlphaFoldDB" id="A0A327KUX7"/>
<organism evidence="4 5">
    <name type="scientific">Rhodoplanes roseus</name>
    <dbReference type="NCBI Taxonomy" id="29409"/>
    <lineage>
        <taxon>Bacteria</taxon>
        <taxon>Pseudomonadati</taxon>
        <taxon>Pseudomonadota</taxon>
        <taxon>Alphaproteobacteria</taxon>
        <taxon>Hyphomicrobiales</taxon>
        <taxon>Nitrobacteraceae</taxon>
        <taxon>Rhodoplanes</taxon>
    </lineage>
</organism>
<dbReference type="InterPro" id="IPR011006">
    <property type="entry name" value="CheY-like_superfamily"/>
</dbReference>
<proteinExistence type="predicted"/>
<name>A0A327KUX7_9BRAD</name>
<dbReference type="EMBL" id="NPEX01000132">
    <property type="protein sequence ID" value="RAI42710.1"/>
    <property type="molecule type" value="Genomic_DNA"/>
</dbReference>